<feature type="chain" id="PRO_5036764610" description="Carboxypeptidase regulatory-like domain-containing protein" evidence="1">
    <location>
        <begin position="24"/>
        <end position="209"/>
    </location>
</feature>
<dbReference type="AlphaFoldDB" id="A0A972FN65"/>
<evidence type="ECO:0000256" key="1">
    <source>
        <dbReference type="SAM" id="SignalP"/>
    </source>
</evidence>
<sequence length="209" mass="23355">MKHILFILTVLFLSSCTSDSVSAELLIVQLHLVNSDASAASGINVSVSSSDGSYEDALVHGITDENGNVQLVFPELEDKEYAVSFLENEVYLEHQITGLQHGDFSNYTFSPENYVLYKKAESVTLQIIPHSISEASILSVWVIGDVIPESVDWHPEPSITDDYYFRTRYTVLKNSNVTVHYLIQNLGTIQELTVNVSIPDSDITYNLDY</sequence>
<name>A0A972FN65_9FLAO</name>
<dbReference type="RefSeq" id="WP_169528205.1">
    <property type="nucleotide sequence ID" value="NZ_JAAMPU010000107.1"/>
</dbReference>
<dbReference type="EMBL" id="JAAMPU010000107">
    <property type="protein sequence ID" value="NMH29116.1"/>
    <property type="molecule type" value="Genomic_DNA"/>
</dbReference>
<keyword evidence="1" id="KW-0732">Signal</keyword>
<accession>A0A972FN65</accession>
<feature type="signal peptide" evidence="1">
    <location>
        <begin position="1"/>
        <end position="23"/>
    </location>
</feature>
<evidence type="ECO:0008006" key="4">
    <source>
        <dbReference type="Google" id="ProtNLM"/>
    </source>
</evidence>
<dbReference type="PROSITE" id="PS51257">
    <property type="entry name" value="PROKAR_LIPOPROTEIN"/>
    <property type="match status" value="1"/>
</dbReference>
<organism evidence="2 3">
    <name type="scientific">Flavobacterium silvaticum</name>
    <dbReference type="NCBI Taxonomy" id="1852020"/>
    <lineage>
        <taxon>Bacteria</taxon>
        <taxon>Pseudomonadati</taxon>
        <taxon>Bacteroidota</taxon>
        <taxon>Flavobacteriia</taxon>
        <taxon>Flavobacteriales</taxon>
        <taxon>Flavobacteriaceae</taxon>
        <taxon>Flavobacterium</taxon>
    </lineage>
</organism>
<gene>
    <name evidence="2" type="ORF">G6047_13825</name>
</gene>
<keyword evidence="3" id="KW-1185">Reference proteome</keyword>
<comment type="caution">
    <text evidence="2">The sequence shown here is derived from an EMBL/GenBank/DDBJ whole genome shotgun (WGS) entry which is preliminary data.</text>
</comment>
<evidence type="ECO:0000313" key="3">
    <source>
        <dbReference type="Proteomes" id="UP000712080"/>
    </source>
</evidence>
<proteinExistence type="predicted"/>
<dbReference type="Proteomes" id="UP000712080">
    <property type="component" value="Unassembled WGS sequence"/>
</dbReference>
<reference evidence="2" key="1">
    <citation type="submission" date="2020-02" db="EMBL/GenBank/DDBJ databases">
        <title>Flavobacterium sp. genome.</title>
        <authorList>
            <person name="Jung H.S."/>
            <person name="Baek J.H."/>
            <person name="Jeon C.O."/>
        </authorList>
    </citation>
    <scope>NUCLEOTIDE SEQUENCE</scope>
    <source>
        <strain evidence="2">SE-s28</strain>
    </source>
</reference>
<evidence type="ECO:0000313" key="2">
    <source>
        <dbReference type="EMBL" id="NMH29116.1"/>
    </source>
</evidence>
<protein>
    <recommendedName>
        <fullName evidence="4">Carboxypeptidase regulatory-like domain-containing protein</fullName>
    </recommendedName>
</protein>